<gene>
    <name evidence="1" type="ORF">E3U43_001547</name>
</gene>
<evidence type="ECO:0000313" key="1">
    <source>
        <dbReference type="EMBL" id="TMS17478.1"/>
    </source>
</evidence>
<organism evidence="1 2">
    <name type="scientific">Larimichthys crocea</name>
    <name type="common">Large yellow croaker</name>
    <name type="synonym">Pseudosciaena crocea</name>
    <dbReference type="NCBI Taxonomy" id="215358"/>
    <lineage>
        <taxon>Eukaryota</taxon>
        <taxon>Metazoa</taxon>
        <taxon>Chordata</taxon>
        <taxon>Craniata</taxon>
        <taxon>Vertebrata</taxon>
        <taxon>Euteleostomi</taxon>
        <taxon>Actinopterygii</taxon>
        <taxon>Neopterygii</taxon>
        <taxon>Teleostei</taxon>
        <taxon>Neoteleostei</taxon>
        <taxon>Acanthomorphata</taxon>
        <taxon>Eupercaria</taxon>
        <taxon>Sciaenidae</taxon>
        <taxon>Larimichthys</taxon>
    </lineage>
</organism>
<protein>
    <submittedName>
        <fullName evidence="1">Uncharacterized protein</fullName>
    </submittedName>
</protein>
<dbReference type="Proteomes" id="UP000793456">
    <property type="component" value="Chromosome VII"/>
</dbReference>
<keyword evidence="2" id="KW-1185">Reference proteome</keyword>
<accession>A0ACD3RDQ5</accession>
<evidence type="ECO:0000313" key="2">
    <source>
        <dbReference type="Proteomes" id="UP000793456"/>
    </source>
</evidence>
<comment type="caution">
    <text evidence="1">The sequence shown here is derived from an EMBL/GenBank/DDBJ whole genome shotgun (WGS) entry which is preliminary data.</text>
</comment>
<reference evidence="1" key="1">
    <citation type="submission" date="2018-11" db="EMBL/GenBank/DDBJ databases">
        <title>The sequence and de novo assembly of Larimichthys crocea genome using PacBio and Hi-C technologies.</title>
        <authorList>
            <person name="Xu P."/>
            <person name="Chen B."/>
            <person name="Zhou Z."/>
            <person name="Ke Q."/>
            <person name="Wu Y."/>
            <person name="Bai H."/>
            <person name="Pu F."/>
        </authorList>
    </citation>
    <scope>NUCLEOTIDE SEQUENCE</scope>
    <source>
        <tissue evidence="1">Muscle</tissue>
    </source>
</reference>
<dbReference type="EMBL" id="CM011680">
    <property type="protein sequence ID" value="TMS17478.1"/>
    <property type="molecule type" value="Genomic_DNA"/>
</dbReference>
<name>A0ACD3RDQ5_LARCR</name>
<proteinExistence type="predicted"/>
<sequence length="349" mass="39484">MTSHPRVVYKRRETITELPLYYSGELLKKHNKDKYTEKLDLEKLKSMELNAPYEKKAPTIFTLKLHKEEVQLKKEIPSKLLLLPGQIMQLEEVLAQEKRRNPQMAHPPLPPRPAFLRPAGTPPSIPSRDNVAKTPEVPACLLNVTRQEAEQMLEANPEYGSMILRPSTLANNYALTLRQMKSSGPVMKNFRVTSTSSGFVIELDTPVTVASLNDVLQYFTEKTEYRLFPYMSSKPYDTHIDLSPPPKCISLTSPTPKTVPKAQVSPMLQSKTKEKPLPCPTKAVENEYVLPDEQKPGDHKQKKVHFDGELREAIKLRRGTIDSDSEVEEAGTSYKNTTSKKKAGWASTM</sequence>